<dbReference type="GO" id="GO:0015935">
    <property type="term" value="C:small ribosomal subunit"/>
    <property type="evidence" value="ECO:0007669"/>
    <property type="project" value="InterPro"/>
</dbReference>
<dbReference type="FunFam" id="1.10.455.10:FF:000001">
    <property type="entry name" value="30S ribosomal protein S7"/>
    <property type="match status" value="1"/>
</dbReference>
<keyword evidence="14" id="KW-1185">Reference proteome</keyword>
<dbReference type="GO" id="GO:0009536">
    <property type="term" value="C:plastid"/>
    <property type="evidence" value="ECO:0007669"/>
    <property type="project" value="UniProtKB-SubCell"/>
</dbReference>
<dbReference type="NCBIfam" id="TIGR01029">
    <property type="entry name" value="rpsG_bact"/>
    <property type="match status" value="1"/>
</dbReference>
<dbReference type="PANTHER" id="PTHR11205">
    <property type="entry name" value="RIBOSOMAL PROTEIN S7"/>
    <property type="match status" value="1"/>
</dbReference>
<organism evidence="13 14">
    <name type="scientific">Turnera subulata</name>
    <dbReference type="NCBI Taxonomy" id="218843"/>
    <lineage>
        <taxon>Eukaryota</taxon>
        <taxon>Viridiplantae</taxon>
        <taxon>Streptophyta</taxon>
        <taxon>Embryophyta</taxon>
        <taxon>Tracheophyta</taxon>
        <taxon>Spermatophyta</taxon>
        <taxon>Magnoliopsida</taxon>
        <taxon>eudicotyledons</taxon>
        <taxon>Gunneridae</taxon>
        <taxon>Pentapetalae</taxon>
        <taxon>rosids</taxon>
        <taxon>fabids</taxon>
        <taxon>Malpighiales</taxon>
        <taxon>Passifloraceae</taxon>
        <taxon>Turnera</taxon>
    </lineage>
</organism>
<evidence type="ECO:0000256" key="11">
    <source>
        <dbReference type="RuleBase" id="RU003620"/>
    </source>
</evidence>
<feature type="domain" description="Small ribosomal subunit protein uS7" evidence="12">
    <location>
        <begin position="111"/>
        <end position="247"/>
    </location>
</feature>
<dbReference type="GO" id="GO:0019843">
    <property type="term" value="F:rRNA binding"/>
    <property type="evidence" value="ECO:0007669"/>
    <property type="project" value="UniProtKB-KW"/>
</dbReference>
<evidence type="ECO:0000256" key="3">
    <source>
        <dbReference type="ARBA" id="ARBA00007151"/>
    </source>
</evidence>
<reference evidence="13" key="1">
    <citation type="submission" date="2022-02" db="EMBL/GenBank/DDBJ databases">
        <authorList>
            <person name="Henning P.M."/>
            <person name="McCubbin A.G."/>
            <person name="Shore J.S."/>
        </authorList>
    </citation>
    <scope>NUCLEOTIDE SEQUENCE</scope>
    <source>
        <strain evidence="13">F60SS</strain>
        <tissue evidence="13">Leaves</tissue>
    </source>
</reference>
<protein>
    <recommendedName>
        <fullName evidence="11">Ribosomal protein S7</fullName>
    </recommendedName>
</protein>
<evidence type="ECO:0000313" key="14">
    <source>
        <dbReference type="Proteomes" id="UP001141552"/>
    </source>
</evidence>
<dbReference type="AlphaFoldDB" id="A0A9Q0JD51"/>
<proteinExistence type="inferred from homology"/>
<dbReference type="InterPro" id="IPR023798">
    <property type="entry name" value="Ribosomal_uS7_dom"/>
</dbReference>
<evidence type="ECO:0000256" key="9">
    <source>
        <dbReference type="ARBA" id="ARBA00023274"/>
    </source>
</evidence>
<keyword evidence="5" id="KW-0934">Plastid</keyword>
<dbReference type="EMBL" id="JAKUCV010004151">
    <property type="protein sequence ID" value="KAJ4836340.1"/>
    <property type="molecule type" value="Genomic_DNA"/>
</dbReference>
<keyword evidence="8 10" id="KW-0689">Ribosomal protein</keyword>
<dbReference type="HAMAP" id="MF_00480_B">
    <property type="entry name" value="Ribosomal_uS7_B"/>
    <property type="match status" value="1"/>
</dbReference>
<sequence length="253" mass="28025">MASSSASLCFAPLSTPRASSLRRCHLSPNPLSFPASRVKAPSNVTLVNRAPRPLTIVCRKSQRKAPKTLSLLFLLLISVFVASDSYEWNKVSVFDSLSLKCIVDPGNKPPKADPVYRNRLVNLFVNRILKNGKKSLAYYIIYQALRRIQQKTGSNPLPVLRDAVLQVTPDVMAKATRVGGSTQQVPVEVGLAQGRQFAIRWILEAARKRNGKSMVFKLSSELMDAAKGNGEAFRKKEAMHKTAEANRAFAQFR</sequence>
<dbReference type="InterPro" id="IPR000235">
    <property type="entry name" value="Ribosomal_uS7"/>
</dbReference>
<dbReference type="CDD" id="cd14871">
    <property type="entry name" value="uS7_Chloroplast"/>
    <property type="match status" value="1"/>
</dbReference>
<dbReference type="PROSITE" id="PS00052">
    <property type="entry name" value="RIBOSOMAL_S7"/>
    <property type="match status" value="1"/>
</dbReference>
<dbReference type="Proteomes" id="UP001141552">
    <property type="component" value="Unassembled WGS sequence"/>
</dbReference>
<evidence type="ECO:0000256" key="6">
    <source>
        <dbReference type="ARBA" id="ARBA00022730"/>
    </source>
</evidence>
<keyword evidence="7 11" id="KW-0694">RNA-binding</keyword>
<dbReference type="GO" id="GO:0003735">
    <property type="term" value="F:structural constituent of ribosome"/>
    <property type="evidence" value="ECO:0007669"/>
    <property type="project" value="InterPro"/>
</dbReference>
<comment type="subcellular location">
    <subcellularLocation>
        <location evidence="2">Plastid</location>
    </subcellularLocation>
</comment>
<dbReference type="OrthoDB" id="816221at2759"/>
<comment type="caution">
    <text evidence="13">The sequence shown here is derived from an EMBL/GenBank/DDBJ whole genome shotgun (WGS) entry which is preliminary data.</text>
</comment>
<dbReference type="SUPFAM" id="SSF47973">
    <property type="entry name" value="Ribosomal protein S7"/>
    <property type="match status" value="1"/>
</dbReference>
<name>A0A9Q0JD51_9ROSI</name>
<evidence type="ECO:0000256" key="8">
    <source>
        <dbReference type="ARBA" id="ARBA00022980"/>
    </source>
</evidence>
<evidence type="ECO:0000256" key="7">
    <source>
        <dbReference type="ARBA" id="ARBA00022884"/>
    </source>
</evidence>
<dbReference type="InterPro" id="IPR036823">
    <property type="entry name" value="Ribosomal_uS7_dom_sf"/>
</dbReference>
<dbReference type="InterPro" id="IPR005717">
    <property type="entry name" value="Ribosomal_uS7_bac/org-type"/>
</dbReference>
<evidence type="ECO:0000256" key="1">
    <source>
        <dbReference type="ARBA" id="ARBA00002046"/>
    </source>
</evidence>
<gene>
    <name evidence="13" type="ORF">Tsubulata_007303</name>
</gene>
<accession>A0A9Q0JD51</accession>
<dbReference type="Pfam" id="PF00177">
    <property type="entry name" value="Ribosomal_S7"/>
    <property type="match status" value="1"/>
</dbReference>
<evidence type="ECO:0000256" key="4">
    <source>
        <dbReference type="ARBA" id="ARBA00011458"/>
    </source>
</evidence>
<evidence type="ECO:0000256" key="10">
    <source>
        <dbReference type="RuleBase" id="RU003619"/>
    </source>
</evidence>
<dbReference type="GO" id="GO:0006412">
    <property type="term" value="P:translation"/>
    <property type="evidence" value="ECO:0007669"/>
    <property type="project" value="InterPro"/>
</dbReference>
<reference evidence="13" key="2">
    <citation type="journal article" date="2023" name="Plants (Basel)">
        <title>Annotation of the Turnera subulata (Passifloraceae) Draft Genome Reveals the S-Locus Evolved after the Divergence of Turneroideae from Passifloroideae in a Stepwise Manner.</title>
        <authorList>
            <person name="Henning P.M."/>
            <person name="Roalson E.H."/>
            <person name="Mir W."/>
            <person name="McCubbin A.G."/>
            <person name="Shore J.S."/>
        </authorList>
    </citation>
    <scope>NUCLEOTIDE SEQUENCE</scope>
    <source>
        <strain evidence="13">F60SS</strain>
    </source>
</reference>
<keyword evidence="9 10" id="KW-0687">Ribonucleoprotein</keyword>
<dbReference type="Gene3D" id="1.10.455.10">
    <property type="entry name" value="Ribosomal protein S7 domain"/>
    <property type="match status" value="1"/>
</dbReference>
<evidence type="ECO:0000259" key="12">
    <source>
        <dbReference type="Pfam" id="PF00177"/>
    </source>
</evidence>
<evidence type="ECO:0000256" key="2">
    <source>
        <dbReference type="ARBA" id="ARBA00004474"/>
    </source>
</evidence>
<comment type="similarity">
    <text evidence="3 10">Belongs to the universal ribosomal protein uS7 family.</text>
</comment>
<comment type="function">
    <text evidence="1">One of the primary rRNA binding proteins, it binds directly to 16S rRNA where it nucleates assembly of the head domain of the 30S subunit.</text>
</comment>
<keyword evidence="6 11" id="KW-0699">rRNA-binding</keyword>
<evidence type="ECO:0000313" key="13">
    <source>
        <dbReference type="EMBL" id="KAJ4836340.1"/>
    </source>
</evidence>
<comment type="subunit">
    <text evidence="4">Part of the 30S ribosomal subunit.</text>
</comment>
<evidence type="ECO:0000256" key="5">
    <source>
        <dbReference type="ARBA" id="ARBA00022640"/>
    </source>
</evidence>
<dbReference type="InterPro" id="IPR020606">
    <property type="entry name" value="Ribosomal_uS7_CS"/>
</dbReference>